<accession>A0AA45WMQ4</accession>
<dbReference type="RefSeq" id="WP_265134791.1">
    <property type="nucleotide sequence ID" value="NZ_FXTX01000013.1"/>
</dbReference>
<dbReference type="AlphaFoldDB" id="A0AA45WMQ4"/>
<sequence length="191" mass="22369">MDYLIIYAHPNPKSFNHAIKETIENKFKEKGISFETRDLYALGFDPVLKADDFIAMEQGNYLPDVKREQEFINKTKRLVIIHPIWWYSMPAILKGYIDRVFSYGFAYILEEDIKPLLTDKEVIIFNTLGEGKEECESSGMSNCLKKTIGDIFRFCGMKILEHKLFYAVPYVTDEDRKQMLKEVEETIEKLS</sequence>
<dbReference type="InterPro" id="IPR003680">
    <property type="entry name" value="Flavodoxin_fold"/>
</dbReference>
<dbReference type="GO" id="GO:0005829">
    <property type="term" value="C:cytosol"/>
    <property type="evidence" value="ECO:0007669"/>
    <property type="project" value="TreeGrafter"/>
</dbReference>
<comment type="caution">
    <text evidence="4">The sequence shown here is derived from an EMBL/GenBank/DDBJ whole genome shotgun (WGS) entry which is preliminary data.</text>
</comment>
<evidence type="ECO:0000256" key="2">
    <source>
        <dbReference type="ARBA" id="ARBA00023002"/>
    </source>
</evidence>
<name>A0AA45WMQ4_9AQUI</name>
<comment type="similarity">
    <text evidence="1">Belongs to the NAD(P)H dehydrogenase (quinone) family.</text>
</comment>
<evidence type="ECO:0000313" key="5">
    <source>
        <dbReference type="Proteomes" id="UP001157947"/>
    </source>
</evidence>
<evidence type="ECO:0000313" key="4">
    <source>
        <dbReference type="EMBL" id="SMP14637.1"/>
    </source>
</evidence>
<organism evidence="4 5">
    <name type="scientific">Venenivibrio stagnispumantis</name>
    <dbReference type="NCBI Taxonomy" id="407998"/>
    <lineage>
        <taxon>Bacteria</taxon>
        <taxon>Pseudomonadati</taxon>
        <taxon>Aquificota</taxon>
        <taxon>Aquificia</taxon>
        <taxon>Aquificales</taxon>
        <taxon>Hydrogenothermaceae</taxon>
        <taxon>Venenivibrio</taxon>
    </lineage>
</organism>
<reference evidence="4" key="1">
    <citation type="submission" date="2017-05" db="EMBL/GenBank/DDBJ databases">
        <authorList>
            <person name="Varghese N."/>
            <person name="Submissions S."/>
        </authorList>
    </citation>
    <scope>NUCLEOTIDE SEQUENCE</scope>
    <source>
        <strain evidence="4">DSM 18763</strain>
    </source>
</reference>
<evidence type="ECO:0000259" key="3">
    <source>
        <dbReference type="Pfam" id="PF02525"/>
    </source>
</evidence>
<dbReference type="InterPro" id="IPR029039">
    <property type="entry name" value="Flavoprotein-like_sf"/>
</dbReference>
<gene>
    <name evidence="4" type="ORF">SAMN06264868_1132</name>
</gene>
<keyword evidence="2" id="KW-0560">Oxidoreductase</keyword>
<evidence type="ECO:0000256" key="1">
    <source>
        <dbReference type="ARBA" id="ARBA00006252"/>
    </source>
</evidence>
<dbReference type="GO" id="GO:0003955">
    <property type="term" value="F:NAD(P)H dehydrogenase (quinone) activity"/>
    <property type="evidence" value="ECO:0007669"/>
    <property type="project" value="TreeGrafter"/>
</dbReference>
<dbReference type="PANTHER" id="PTHR10204:SF34">
    <property type="entry name" value="NAD(P)H DEHYDROGENASE [QUINONE] 1 ISOFORM 1"/>
    <property type="match status" value="1"/>
</dbReference>
<dbReference type="Gene3D" id="3.40.50.360">
    <property type="match status" value="1"/>
</dbReference>
<keyword evidence="5" id="KW-1185">Reference proteome</keyword>
<dbReference type="Proteomes" id="UP001157947">
    <property type="component" value="Unassembled WGS sequence"/>
</dbReference>
<proteinExistence type="inferred from homology"/>
<dbReference type="InterPro" id="IPR051545">
    <property type="entry name" value="NAD(P)H_dehydrogenase_qn"/>
</dbReference>
<dbReference type="EMBL" id="FXTX01000013">
    <property type="protein sequence ID" value="SMP14637.1"/>
    <property type="molecule type" value="Genomic_DNA"/>
</dbReference>
<protein>
    <submittedName>
        <fullName evidence="4">NAD(P)H dehydrogenase (Quinone)</fullName>
    </submittedName>
</protein>
<dbReference type="PANTHER" id="PTHR10204">
    <property type="entry name" value="NAD P H OXIDOREDUCTASE-RELATED"/>
    <property type="match status" value="1"/>
</dbReference>
<dbReference type="SUPFAM" id="SSF52218">
    <property type="entry name" value="Flavoproteins"/>
    <property type="match status" value="1"/>
</dbReference>
<dbReference type="Pfam" id="PF02525">
    <property type="entry name" value="Flavodoxin_2"/>
    <property type="match status" value="1"/>
</dbReference>
<feature type="domain" description="Flavodoxin-like fold" evidence="3">
    <location>
        <begin position="1"/>
        <end position="185"/>
    </location>
</feature>